<evidence type="ECO:0000313" key="2">
    <source>
        <dbReference type="Proteomes" id="UP000008021"/>
    </source>
</evidence>
<evidence type="ECO:0000313" key="1">
    <source>
        <dbReference type="EnsemblPlants" id="OMERI07G23110.1"/>
    </source>
</evidence>
<proteinExistence type="predicted"/>
<keyword evidence="2" id="KW-1185">Reference proteome</keyword>
<protein>
    <submittedName>
        <fullName evidence="1">Uncharacterized protein</fullName>
    </submittedName>
</protein>
<dbReference type="EnsemblPlants" id="OMERI07G23110.1">
    <property type="protein sequence ID" value="OMERI07G23110.1"/>
    <property type="gene ID" value="OMERI07G23110"/>
</dbReference>
<reference evidence="1" key="2">
    <citation type="submission" date="2018-05" db="EMBL/GenBank/DDBJ databases">
        <title>OmerRS3 (Oryza meridionalis Reference Sequence Version 3).</title>
        <authorList>
            <person name="Zhang J."/>
            <person name="Kudrna D."/>
            <person name="Lee S."/>
            <person name="Talag J."/>
            <person name="Welchert J."/>
            <person name="Wing R.A."/>
        </authorList>
    </citation>
    <scope>NUCLEOTIDE SEQUENCE [LARGE SCALE GENOMIC DNA]</scope>
    <source>
        <strain evidence="1">cv. OR44</strain>
    </source>
</reference>
<dbReference type="HOGENOM" id="CLU_3261381_0_0_1"/>
<sequence>MIKKMGDRGVQSLAFGCCLAQTGLFCLSAEPAALPLSDAAAT</sequence>
<name>A0A0E0EG92_9ORYZ</name>
<organism evidence="1">
    <name type="scientific">Oryza meridionalis</name>
    <dbReference type="NCBI Taxonomy" id="40149"/>
    <lineage>
        <taxon>Eukaryota</taxon>
        <taxon>Viridiplantae</taxon>
        <taxon>Streptophyta</taxon>
        <taxon>Embryophyta</taxon>
        <taxon>Tracheophyta</taxon>
        <taxon>Spermatophyta</taxon>
        <taxon>Magnoliopsida</taxon>
        <taxon>Liliopsida</taxon>
        <taxon>Poales</taxon>
        <taxon>Poaceae</taxon>
        <taxon>BOP clade</taxon>
        <taxon>Oryzoideae</taxon>
        <taxon>Oryzeae</taxon>
        <taxon>Oryzinae</taxon>
        <taxon>Oryza</taxon>
    </lineage>
</organism>
<dbReference type="Gramene" id="OMERI07G23110.1">
    <property type="protein sequence ID" value="OMERI07G23110.1"/>
    <property type="gene ID" value="OMERI07G23110"/>
</dbReference>
<dbReference type="Proteomes" id="UP000008021">
    <property type="component" value="Chromosome 7"/>
</dbReference>
<accession>A0A0E0EG92</accession>
<reference evidence="1" key="1">
    <citation type="submission" date="2015-04" db="UniProtKB">
        <authorList>
            <consortium name="EnsemblPlants"/>
        </authorList>
    </citation>
    <scope>IDENTIFICATION</scope>
</reference>
<dbReference type="AlphaFoldDB" id="A0A0E0EG92"/>